<dbReference type="SMART" id="SM00110">
    <property type="entry name" value="C1Q"/>
    <property type="match status" value="1"/>
</dbReference>
<keyword evidence="4" id="KW-1185">Reference proteome</keyword>
<proteinExistence type="predicted"/>
<reference evidence="3" key="1">
    <citation type="journal article" date="2021" name="Mol. Ecol. Resour.">
        <title>Apolygus lucorum genome provides insights into omnivorousness and mesophyll feeding.</title>
        <authorList>
            <person name="Liu Y."/>
            <person name="Liu H."/>
            <person name="Wang H."/>
            <person name="Huang T."/>
            <person name="Liu B."/>
            <person name="Yang B."/>
            <person name="Yin L."/>
            <person name="Li B."/>
            <person name="Zhang Y."/>
            <person name="Zhang S."/>
            <person name="Jiang F."/>
            <person name="Zhang X."/>
            <person name="Ren Y."/>
            <person name="Wang B."/>
            <person name="Wang S."/>
            <person name="Lu Y."/>
            <person name="Wu K."/>
            <person name="Fan W."/>
            <person name="Wang G."/>
        </authorList>
    </citation>
    <scope>NUCLEOTIDE SEQUENCE</scope>
    <source>
        <strain evidence="3">12Hb</strain>
    </source>
</reference>
<organism evidence="3 4">
    <name type="scientific">Apolygus lucorum</name>
    <name type="common">Small green plant bug</name>
    <name type="synonym">Lygocoris lucorum</name>
    <dbReference type="NCBI Taxonomy" id="248454"/>
    <lineage>
        <taxon>Eukaryota</taxon>
        <taxon>Metazoa</taxon>
        <taxon>Ecdysozoa</taxon>
        <taxon>Arthropoda</taxon>
        <taxon>Hexapoda</taxon>
        <taxon>Insecta</taxon>
        <taxon>Pterygota</taxon>
        <taxon>Neoptera</taxon>
        <taxon>Paraneoptera</taxon>
        <taxon>Hemiptera</taxon>
        <taxon>Heteroptera</taxon>
        <taxon>Panheteroptera</taxon>
        <taxon>Cimicomorpha</taxon>
        <taxon>Miridae</taxon>
        <taxon>Mirini</taxon>
        <taxon>Apolygus</taxon>
    </lineage>
</organism>
<protein>
    <recommendedName>
        <fullName evidence="2">C1q domain-containing protein</fullName>
    </recommendedName>
</protein>
<evidence type="ECO:0000313" key="4">
    <source>
        <dbReference type="Proteomes" id="UP000466442"/>
    </source>
</evidence>
<dbReference type="PROSITE" id="PS50871">
    <property type="entry name" value="C1Q"/>
    <property type="match status" value="1"/>
</dbReference>
<dbReference type="InterPro" id="IPR001073">
    <property type="entry name" value="C1q_dom"/>
</dbReference>
<feature type="chain" id="PRO_5035943666" description="C1q domain-containing protein" evidence="1">
    <location>
        <begin position="28"/>
        <end position="177"/>
    </location>
</feature>
<evidence type="ECO:0000256" key="1">
    <source>
        <dbReference type="SAM" id="SignalP"/>
    </source>
</evidence>
<feature type="domain" description="C1q" evidence="2">
    <location>
        <begin position="47"/>
        <end position="177"/>
    </location>
</feature>
<dbReference type="InterPro" id="IPR008983">
    <property type="entry name" value="Tumour_necrosis_fac-like_dom"/>
</dbReference>
<comment type="caution">
    <text evidence="3">The sequence shown here is derived from an EMBL/GenBank/DDBJ whole genome shotgun (WGS) entry which is preliminary data.</text>
</comment>
<feature type="signal peptide" evidence="1">
    <location>
        <begin position="1"/>
        <end position="27"/>
    </location>
</feature>
<name>A0A8S9WYN0_APOLU</name>
<dbReference type="AlphaFoldDB" id="A0A8S9WYN0"/>
<dbReference type="OrthoDB" id="10070467at2759"/>
<dbReference type="SUPFAM" id="SSF49842">
    <property type="entry name" value="TNF-like"/>
    <property type="match status" value="1"/>
</dbReference>
<dbReference type="Gene3D" id="2.60.120.40">
    <property type="match status" value="1"/>
</dbReference>
<gene>
    <name evidence="3" type="ORF">GE061_005353</name>
</gene>
<evidence type="ECO:0000259" key="2">
    <source>
        <dbReference type="PROSITE" id="PS50871"/>
    </source>
</evidence>
<dbReference type="Proteomes" id="UP000466442">
    <property type="component" value="Unassembled WGS sequence"/>
</dbReference>
<evidence type="ECO:0000313" key="3">
    <source>
        <dbReference type="EMBL" id="KAF6200906.1"/>
    </source>
</evidence>
<accession>A0A8S9WYN0</accession>
<dbReference type="EMBL" id="WIXP02000013">
    <property type="protein sequence ID" value="KAF6200906.1"/>
    <property type="molecule type" value="Genomic_DNA"/>
</dbReference>
<keyword evidence="1" id="KW-0732">Signal</keyword>
<dbReference type="Pfam" id="PF00386">
    <property type="entry name" value="C1q"/>
    <property type="match status" value="1"/>
</dbReference>
<sequence>MLFQDYAFETTMLSLLVTLTALSGALGANPEPARGVIGQKKLATAVDCSGPVGFTGVGSSKVHPSGLISYKSTLVDHGVGFSRETGEFTVHCPGIYHIAFAAYGNSDNTRVVLRKRTNSDDWKDVLAAGGPHSSGGSNQILLELNVGDQTGLWLKEGTLAPEPIPSTTFTAFRIAKK</sequence>